<dbReference type="KEGG" id="nde:NIDE0534"/>
<dbReference type="GO" id="GO:0016151">
    <property type="term" value="F:nickel cation binding"/>
    <property type="evidence" value="ECO:0007669"/>
    <property type="project" value="UniProtKB-UniRule"/>
</dbReference>
<dbReference type="PANTHER" id="PTHR36566">
    <property type="entry name" value="NICKEL INSERTION PROTEIN-RELATED"/>
    <property type="match status" value="1"/>
</dbReference>
<reference evidence="3 4" key="1">
    <citation type="journal article" date="2010" name="Proc. Natl. Acad. Sci. U.S.A.">
        <title>A Nitrospira metagenome illuminates the physiology and evolution of globally important nitrite-oxidizing bacteria.</title>
        <authorList>
            <person name="Lucker S."/>
            <person name="Wagner M."/>
            <person name="Maixner F."/>
            <person name="Pelletier E."/>
            <person name="Koch H."/>
            <person name="Vacherie B."/>
            <person name="Rattei T."/>
            <person name="Sinninghe Damste J."/>
            <person name="Spieck E."/>
            <person name="Le Paslier D."/>
            <person name="Daims H."/>
        </authorList>
    </citation>
    <scope>NUCLEOTIDE SEQUENCE [LARGE SCALE GENOMIC DNA]</scope>
</reference>
<proteinExistence type="inferred from homology"/>
<sequence length="402" mass="42762">MATHLHFDCFSGISGDMTLGALVDAGLPFKDLVRGLALLRIEGFRLTRKRVERGALTATKVDVLVEKGFRAPLTLAQIKRILLKSGLPPVVKEQSQAVFDVLAHAEGKAHGVEPSHVHFHEVGVIDSFVDVVGGVLGLHLLGVRRVTASAINVGSGTLMSAHGSLPVPGPAVAALAVGLPIYAGGPQRELATPTGVALVRTLATEFGCLPPMQVRRVGYGAGTADPAHWPNVLRVFVGEEPAAAGSVETIVELQTNIDDLNPQVYETVFDRVFAAGAVDATLAPVTMKKGRPGNVLSVLAPQEKVEAVLAVLFADTTALGVRTHEVQRRVLPRRFVPVQVHGHEVSIKVADSQPGRSKAAPEYEDCKRIAEQSGRPVKDILEEAMQVYRRTAGHAKKGKGSR</sequence>
<keyword evidence="1 2" id="KW-0533">Nickel</keyword>
<dbReference type="GO" id="GO:0016829">
    <property type="term" value="F:lyase activity"/>
    <property type="evidence" value="ECO:0007669"/>
    <property type="project" value="UniProtKB-UniRule"/>
</dbReference>
<evidence type="ECO:0000313" key="3">
    <source>
        <dbReference type="EMBL" id="CBK40309.1"/>
    </source>
</evidence>
<dbReference type="AlphaFoldDB" id="D8PAQ0"/>
<dbReference type="PANTHER" id="PTHR36566:SF1">
    <property type="entry name" value="PYRIDINIUM-3,5-BISTHIOCARBOXYLIC ACID MONONUCLEOTIDE NICKEL INSERTION PROTEIN"/>
    <property type="match status" value="1"/>
</dbReference>
<gene>
    <name evidence="3" type="ORF">NIDE0534</name>
</gene>
<keyword evidence="2" id="KW-0456">Lyase</keyword>
<accession>D8PAQ0</accession>
<dbReference type="Gene3D" id="3.10.20.300">
    <property type="entry name" value="mk0293 like domain"/>
    <property type="match status" value="1"/>
</dbReference>
<dbReference type="eggNOG" id="COG1641">
    <property type="taxonomic scope" value="Bacteria"/>
</dbReference>
<dbReference type="InterPro" id="IPR002822">
    <property type="entry name" value="Ni_insertion"/>
</dbReference>
<dbReference type="HAMAP" id="MF_01074">
    <property type="entry name" value="LarC"/>
    <property type="match status" value="1"/>
</dbReference>
<evidence type="ECO:0000256" key="1">
    <source>
        <dbReference type="ARBA" id="ARBA00022596"/>
    </source>
</evidence>
<evidence type="ECO:0000256" key="2">
    <source>
        <dbReference type="HAMAP-Rule" id="MF_01074"/>
    </source>
</evidence>
<organism evidence="3 4">
    <name type="scientific">Nitrospira defluvii</name>
    <dbReference type="NCBI Taxonomy" id="330214"/>
    <lineage>
        <taxon>Bacteria</taxon>
        <taxon>Pseudomonadati</taxon>
        <taxon>Nitrospirota</taxon>
        <taxon>Nitrospiria</taxon>
        <taxon>Nitrospirales</taxon>
        <taxon>Nitrospiraceae</taxon>
        <taxon>Nitrospira</taxon>
    </lineage>
</organism>
<protein>
    <recommendedName>
        <fullName evidence="2">Putative nickel insertion protein</fullName>
    </recommendedName>
</protein>
<name>D8PAQ0_9BACT</name>
<dbReference type="Pfam" id="PF01969">
    <property type="entry name" value="Ni_insertion"/>
    <property type="match status" value="1"/>
</dbReference>
<dbReference type="EMBL" id="FP929003">
    <property type="protein sequence ID" value="CBK40309.1"/>
    <property type="molecule type" value="Genomic_DNA"/>
</dbReference>
<dbReference type="HOGENOM" id="CLU_028523_2_1_0"/>
<dbReference type="Gene3D" id="3.30.70.1380">
    <property type="entry name" value="Transcriptional regulatory protein pf0864 domain like"/>
    <property type="match status" value="1"/>
</dbReference>
<dbReference type="STRING" id="330214.NIDE0534"/>
<keyword evidence="4" id="KW-1185">Reference proteome</keyword>
<dbReference type="NCBIfam" id="TIGR00299">
    <property type="entry name" value="nickel pincer cofactor biosynthesis protein LarC"/>
    <property type="match status" value="1"/>
</dbReference>
<comment type="similarity">
    <text evidence="2">Belongs to the LarC family.</text>
</comment>
<dbReference type="Proteomes" id="UP000001660">
    <property type="component" value="Chromosome"/>
</dbReference>
<evidence type="ECO:0000313" key="4">
    <source>
        <dbReference type="Proteomes" id="UP000001660"/>
    </source>
</evidence>